<evidence type="ECO:0000256" key="2">
    <source>
        <dbReference type="ARBA" id="ARBA00023242"/>
    </source>
</evidence>
<keyword evidence="1 3" id="KW-0238">DNA-binding</keyword>
<evidence type="ECO:0000313" key="6">
    <source>
        <dbReference type="RefSeq" id="XP_006822002.1"/>
    </source>
</evidence>
<organism evidence="5 6">
    <name type="scientific">Saccoglossus kowalevskii</name>
    <name type="common">Acorn worm</name>
    <dbReference type="NCBI Taxonomy" id="10224"/>
    <lineage>
        <taxon>Eukaryota</taxon>
        <taxon>Metazoa</taxon>
        <taxon>Hemichordata</taxon>
        <taxon>Enteropneusta</taxon>
        <taxon>Harrimaniidae</taxon>
        <taxon>Saccoglossus</taxon>
    </lineage>
</organism>
<dbReference type="RefSeq" id="XP_006822002.1">
    <property type="nucleotide sequence ID" value="XM_006821939.1"/>
</dbReference>
<dbReference type="SMART" id="SM00339">
    <property type="entry name" value="FH"/>
    <property type="match status" value="2"/>
</dbReference>
<accession>A0ABM0MPR1</accession>
<dbReference type="InterPro" id="IPR030456">
    <property type="entry name" value="TF_fork_head_CS_2"/>
</dbReference>
<gene>
    <name evidence="6" type="primary">LOC102807585</name>
</gene>
<dbReference type="PROSITE" id="PS00658">
    <property type="entry name" value="FORK_HEAD_2"/>
    <property type="match status" value="1"/>
</dbReference>
<protein>
    <submittedName>
        <fullName evidence="6">Forkhead box protein E1-like</fullName>
    </submittedName>
</protein>
<dbReference type="GeneID" id="102807585"/>
<dbReference type="PROSITE" id="PS50039">
    <property type="entry name" value="FORK_HEAD_3"/>
    <property type="match status" value="1"/>
</dbReference>
<keyword evidence="2 3" id="KW-0539">Nucleus</keyword>
<dbReference type="InterPro" id="IPR001766">
    <property type="entry name" value="Fork_head_dom"/>
</dbReference>
<evidence type="ECO:0000256" key="1">
    <source>
        <dbReference type="ARBA" id="ARBA00023125"/>
    </source>
</evidence>
<comment type="subcellular location">
    <subcellularLocation>
        <location evidence="3">Nucleus</location>
    </subcellularLocation>
</comment>
<dbReference type="Gene3D" id="1.10.10.10">
    <property type="entry name" value="Winged helix-like DNA-binding domain superfamily/Winged helix DNA-binding domain"/>
    <property type="match status" value="2"/>
</dbReference>
<dbReference type="InterPro" id="IPR018122">
    <property type="entry name" value="TF_fork_head_CS_1"/>
</dbReference>
<evidence type="ECO:0000256" key="3">
    <source>
        <dbReference type="PROSITE-ProRule" id="PRU00089"/>
    </source>
</evidence>
<evidence type="ECO:0000259" key="4">
    <source>
        <dbReference type="PROSITE" id="PS50039"/>
    </source>
</evidence>
<feature type="DNA-binding region" description="Fork-head" evidence="3">
    <location>
        <begin position="46"/>
        <end position="179"/>
    </location>
</feature>
<dbReference type="PRINTS" id="PR00053">
    <property type="entry name" value="FORKHEAD"/>
</dbReference>
<dbReference type="Proteomes" id="UP000694865">
    <property type="component" value="Unplaced"/>
</dbReference>
<evidence type="ECO:0000313" key="5">
    <source>
        <dbReference type="Proteomes" id="UP000694865"/>
    </source>
</evidence>
<sequence length="347" mass="39936">MTMYSNSLFPNDIYSNTRRTYAFHPYHNNNHIATDNINNHPYVADRPPYSFVALITMAIRSHHNQKATLKDIYGCIKSTFPYYRDKNPSWENSIRHNISMNSCFKATLKDIYGYIKSTFPYYRDKNPSWKNSIRHNLSMNSCFVKIDRSVHDQTHGHFWGLSAGWEEMFTEGNYRRRVRGYRRSDSRSLSSSLSNFADASEQKYGEQGFHQTSRSAVSTVKCNQSCPELPVTRFDTPSSTEKTTKICKDFSISSILGCSPKKSDRSVKRHRSQEVYPITPSSPNHCAPTRVPALSHSHTRLRRHYSDSFPLVTPASYRVPLHYIVPTCQATSVITSWAGISRMETLL</sequence>
<dbReference type="PANTHER" id="PTHR11829:SF343">
    <property type="entry name" value="FORK-HEAD DOMAIN-CONTAINING PROTEIN"/>
    <property type="match status" value="1"/>
</dbReference>
<dbReference type="CDD" id="cd00059">
    <property type="entry name" value="FH_FOX"/>
    <property type="match status" value="1"/>
</dbReference>
<keyword evidence="5" id="KW-1185">Reference proteome</keyword>
<dbReference type="PANTHER" id="PTHR11829">
    <property type="entry name" value="FORKHEAD BOX PROTEIN"/>
    <property type="match status" value="1"/>
</dbReference>
<dbReference type="InterPro" id="IPR050211">
    <property type="entry name" value="FOX_domain-containing"/>
</dbReference>
<reference evidence="6" key="1">
    <citation type="submission" date="2025-08" db="UniProtKB">
        <authorList>
            <consortium name="RefSeq"/>
        </authorList>
    </citation>
    <scope>IDENTIFICATION</scope>
    <source>
        <tissue evidence="6">Testes</tissue>
    </source>
</reference>
<proteinExistence type="predicted"/>
<dbReference type="PROSITE" id="PS00657">
    <property type="entry name" value="FORK_HEAD_1"/>
    <property type="match status" value="1"/>
</dbReference>
<name>A0ABM0MPR1_SACKO</name>
<dbReference type="InterPro" id="IPR036390">
    <property type="entry name" value="WH_DNA-bd_sf"/>
</dbReference>
<dbReference type="InterPro" id="IPR036388">
    <property type="entry name" value="WH-like_DNA-bd_sf"/>
</dbReference>
<dbReference type="Pfam" id="PF00250">
    <property type="entry name" value="Forkhead"/>
    <property type="match status" value="1"/>
</dbReference>
<dbReference type="SUPFAM" id="SSF46785">
    <property type="entry name" value="Winged helix' DNA-binding domain"/>
    <property type="match status" value="2"/>
</dbReference>
<feature type="domain" description="Fork-head" evidence="4">
    <location>
        <begin position="46"/>
        <end position="179"/>
    </location>
</feature>